<dbReference type="Proteomes" id="UP000264960">
    <property type="component" value="Chromosome"/>
</dbReference>
<evidence type="ECO:0000259" key="4">
    <source>
        <dbReference type="Pfam" id="PF00535"/>
    </source>
</evidence>
<keyword evidence="3 5" id="KW-0808">Transferase</keyword>
<sequence>MPAISLLVAVYNTSQYVEQCLQSIENQSFADIEVILINDGSTDHSGEWLETFAARDQRFRVIHQTNQGLGAVRNRGIEEAKGTYLAFIDSDDILSPHYCKALYEKAEMTGADLVISEYWIQFEQSKRTIPTKLLAERSAEKTSLIKALLHGEITGFSWNKLYRRAFMEEHDIRFPLRGELENIEDQYVTLRCFSLSRRMAFVHEPLYYYRVHLASIVQRYQKQYFHHGLTFYHAQRLFLNEYDDISLYEKALDFFIVNHTLHCMLNEWKSQNALSIQEKLDHMREMVTHEAFQHAVKQVESSRLTARKRMILFLAKCRLVYPLSAAASSYQKWIEYQTRK</sequence>
<dbReference type="Pfam" id="PF00535">
    <property type="entry name" value="Glycos_transf_2"/>
    <property type="match status" value="1"/>
</dbReference>
<dbReference type="PANTHER" id="PTHR22916:SF51">
    <property type="entry name" value="GLYCOSYLTRANSFERASE EPSH-RELATED"/>
    <property type="match status" value="1"/>
</dbReference>
<dbReference type="SUPFAM" id="SSF53448">
    <property type="entry name" value="Nucleotide-diphospho-sugar transferases"/>
    <property type="match status" value="1"/>
</dbReference>
<evidence type="ECO:0000313" key="6">
    <source>
        <dbReference type="Proteomes" id="UP000264960"/>
    </source>
</evidence>
<dbReference type="InterPro" id="IPR029044">
    <property type="entry name" value="Nucleotide-diphossugar_trans"/>
</dbReference>
<reference evidence="5 6" key="1">
    <citation type="submission" date="2018-02" db="EMBL/GenBank/DDBJ databases">
        <title>The complete genome of two Bacillus pumilus strains from Cuatro Cienegas, Coahuila, Mexico.</title>
        <authorList>
            <person name="Zarza E."/>
            <person name="Alcaraz L.D."/>
            <person name="Aguilar-Salinas B."/>
            <person name="Islas A."/>
            <person name="Olmedo-Alvarez G."/>
        </authorList>
    </citation>
    <scope>NUCLEOTIDE SEQUENCE [LARGE SCALE GENOMIC DNA]</scope>
    <source>
        <strain evidence="5 6">145</strain>
    </source>
</reference>
<gene>
    <name evidence="5" type="ORF">C5695_17045</name>
</gene>
<evidence type="ECO:0000256" key="1">
    <source>
        <dbReference type="ARBA" id="ARBA00006739"/>
    </source>
</evidence>
<dbReference type="EMBL" id="CP027116">
    <property type="protein sequence ID" value="AVM25450.1"/>
    <property type="molecule type" value="Genomic_DNA"/>
</dbReference>
<evidence type="ECO:0000256" key="2">
    <source>
        <dbReference type="ARBA" id="ARBA00022676"/>
    </source>
</evidence>
<dbReference type="AlphaFoldDB" id="A0AAD2PSI4"/>
<comment type="similarity">
    <text evidence="1">Belongs to the glycosyltransferase 2 family.</text>
</comment>
<keyword evidence="2" id="KW-0328">Glycosyltransferase</keyword>
<dbReference type="InterPro" id="IPR001173">
    <property type="entry name" value="Glyco_trans_2-like"/>
</dbReference>
<evidence type="ECO:0000313" key="5">
    <source>
        <dbReference type="EMBL" id="AVM25450.1"/>
    </source>
</evidence>
<protein>
    <submittedName>
        <fullName evidence="5">Glycosyl transferase</fullName>
    </submittedName>
</protein>
<name>A0AAD2PSI4_BACPU</name>
<feature type="domain" description="Glycosyltransferase 2-like" evidence="4">
    <location>
        <begin position="5"/>
        <end position="169"/>
    </location>
</feature>
<accession>A0AAD2PSI4</accession>
<dbReference type="GO" id="GO:0016757">
    <property type="term" value="F:glycosyltransferase activity"/>
    <property type="evidence" value="ECO:0007669"/>
    <property type="project" value="UniProtKB-KW"/>
</dbReference>
<dbReference type="Gene3D" id="3.90.550.10">
    <property type="entry name" value="Spore Coat Polysaccharide Biosynthesis Protein SpsA, Chain A"/>
    <property type="match status" value="1"/>
</dbReference>
<dbReference type="PANTHER" id="PTHR22916">
    <property type="entry name" value="GLYCOSYLTRANSFERASE"/>
    <property type="match status" value="1"/>
</dbReference>
<organism evidence="5 6">
    <name type="scientific">Bacillus pumilus</name>
    <name type="common">Bacillus mesentericus</name>
    <dbReference type="NCBI Taxonomy" id="1408"/>
    <lineage>
        <taxon>Bacteria</taxon>
        <taxon>Bacillati</taxon>
        <taxon>Bacillota</taxon>
        <taxon>Bacilli</taxon>
        <taxon>Bacillales</taxon>
        <taxon>Bacillaceae</taxon>
        <taxon>Bacillus</taxon>
    </lineage>
</organism>
<dbReference type="CDD" id="cd00761">
    <property type="entry name" value="Glyco_tranf_GTA_type"/>
    <property type="match status" value="1"/>
</dbReference>
<proteinExistence type="inferred from homology"/>
<evidence type="ECO:0000256" key="3">
    <source>
        <dbReference type="ARBA" id="ARBA00022679"/>
    </source>
</evidence>
<dbReference type="RefSeq" id="WP_117731804.1">
    <property type="nucleotide sequence ID" value="NZ_CP027116.1"/>
</dbReference>